<dbReference type="Proteomes" id="UP000326268">
    <property type="component" value="Unassembled WGS sequence"/>
</dbReference>
<dbReference type="AlphaFoldDB" id="A0A5N7A9V1"/>
<proteinExistence type="predicted"/>
<evidence type="ECO:0000313" key="2">
    <source>
        <dbReference type="Proteomes" id="UP000326268"/>
    </source>
</evidence>
<dbReference type="EMBL" id="ML737613">
    <property type="protein sequence ID" value="KAE8366413.1"/>
    <property type="molecule type" value="Genomic_DNA"/>
</dbReference>
<keyword evidence="2" id="KW-1185">Reference proteome</keyword>
<sequence>MSLLVLEMRFLGGPQDFNEVKQEISWRTEKNLEYTIQVAQEYSDTAEKLKDSDLQTETLEEAIERMAQKAKDKIIKEFDEATVWLKKYGGRVKSVLELDERQESLLVAFIEKSNSYILTAVTRFCSYIIDTLRQMYEGTVAVIEGTKLVVKKTKDFVASLISAIRNYFQYSIGSTGTLA</sequence>
<dbReference type="RefSeq" id="XP_031929494.1">
    <property type="nucleotide sequence ID" value="XM_032077939.1"/>
</dbReference>
<accession>A0A5N7A9V1</accession>
<reference evidence="1 2" key="1">
    <citation type="submission" date="2019-04" db="EMBL/GenBank/DDBJ databases">
        <title>Friends and foes A comparative genomics studyof 23 Aspergillus species from section Flavi.</title>
        <authorList>
            <consortium name="DOE Joint Genome Institute"/>
            <person name="Kjaerbolling I."/>
            <person name="Vesth T."/>
            <person name="Frisvad J.C."/>
            <person name="Nybo J.L."/>
            <person name="Theobald S."/>
            <person name="Kildgaard S."/>
            <person name="Isbrandt T."/>
            <person name="Kuo A."/>
            <person name="Sato A."/>
            <person name="Lyhne E.K."/>
            <person name="Kogle M.E."/>
            <person name="Wiebenga A."/>
            <person name="Kun R.S."/>
            <person name="Lubbers R.J."/>
            <person name="Makela M.R."/>
            <person name="Barry K."/>
            <person name="Chovatia M."/>
            <person name="Clum A."/>
            <person name="Daum C."/>
            <person name="Haridas S."/>
            <person name="He G."/>
            <person name="LaButti K."/>
            <person name="Lipzen A."/>
            <person name="Mondo S."/>
            <person name="Riley R."/>
            <person name="Salamov A."/>
            <person name="Simmons B.A."/>
            <person name="Magnuson J.K."/>
            <person name="Henrissat B."/>
            <person name="Mortensen U.H."/>
            <person name="Larsen T.O."/>
            <person name="Devries R.P."/>
            <person name="Grigoriev I.V."/>
            <person name="Machida M."/>
            <person name="Baker S.E."/>
            <person name="Andersen M.R."/>
        </authorList>
    </citation>
    <scope>NUCLEOTIDE SEQUENCE [LARGE SCALE GENOMIC DNA]</scope>
    <source>
        <strain evidence="1 2">CBS 763.97</strain>
    </source>
</reference>
<gene>
    <name evidence="1" type="ORF">BDV27DRAFT_91565</name>
</gene>
<protein>
    <submittedName>
        <fullName evidence="1">Uncharacterized protein</fullName>
    </submittedName>
</protein>
<name>A0A5N7A9V1_9EURO</name>
<dbReference type="GeneID" id="43662385"/>
<organism evidence="1 2">
    <name type="scientific">Aspergillus caelatus</name>
    <dbReference type="NCBI Taxonomy" id="61420"/>
    <lineage>
        <taxon>Eukaryota</taxon>
        <taxon>Fungi</taxon>
        <taxon>Dikarya</taxon>
        <taxon>Ascomycota</taxon>
        <taxon>Pezizomycotina</taxon>
        <taxon>Eurotiomycetes</taxon>
        <taxon>Eurotiomycetidae</taxon>
        <taxon>Eurotiales</taxon>
        <taxon>Aspergillaceae</taxon>
        <taxon>Aspergillus</taxon>
        <taxon>Aspergillus subgen. Circumdati</taxon>
    </lineage>
</organism>
<evidence type="ECO:0000313" key="1">
    <source>
        <dbReference type="EMBL" id="KAE8366413.1"/>
    </source>
</evidence>